<keyword evidence="4" id="KW-1185">Reference proteome</keyword>
<feature type="chain" id="PRO_5015769686" evidence="1">
    <location>
        <begin position="19"/>
        <end position="238"/>
    </location>
</feature>
<dbReference type="AlphaFoldDB" id="A0A2U2DHD0"/>
<dbReference type="OrthoDB" id="8587856at2"/>
<dbReference type="InterPro" id="IPR001638">
    <property type="entry name" value="Solute-binding_3/MltF_N"/>
</dbReference>
<comment type="caution">
    <text evidence="3">The sequence shown here is derived from an EMBL/GenBank/DDBJ whole genome shotgun (WGS) entry which is preliminary data.</text>
</comment>
<dbReference type="Proteomes" id="UP000245252">
    <property type="component" value="Unassembled WGS sequence"/>
</dbReference>
<organism evidence="3 4">
    <name type="scientific">Metarhizobium album</name>
    <dbReference type="NCBI Taxonomy" id="2182425"/>
    <lineage>
        <taxon>Bacteria</taxon>
        <taxon>Pseudomonadati</taxon>
        <taxon>Pseudomonadota</taxon>
        <taxon>Alphaproteobacteria</taxon>
        <taxon>Hyphomicrobiales</taxon>
        <taxon>Rhizobiaceae</taxon>
        <taxon>Metarhizobium</taxon>
    </lineage>
</organism>
<dbReference type="Gene3D" id="3.40.190.10">
    <property type="entry name" value="Periplasmic binding protein-like II"/>
    <property type="match status" value="2"/>
</dbReference>
<dbReference type="PANTHER" id="PTHR38834:SF3">
    <property type="entry name" value="SOLUTE-BINDING PROTEIN FAMILY 3_N-TERMINAL DOMAIN-CONTAINING PROTEIN"/>
    <property type="match status" value="1"/>
</dbReference>
<dbReference type="SUPFAM" id="SSF53850">
    <property type="entry name" value="Periplasmic binding protein-like II"/>
    <property type="match status" value="1"/>
</dbReference>
<dbReference type="Pfam" id="PF00497">
    <property type="entry name" value="SBP_bac_3"/>
    <property type="match status" value="1"/>
</dbReference>
<feature type="domain" description="Solute-binding protein family 3/N-terminal" evidence="2">
    <location>
        <begin position="20"/>
        <end position="236"/>
    </location>
</feature>
<keyword evidence="1" id="KW-0732">Signal</keyword>
<feature type="signal peptide" evidence="1">
    <location>
        <begin position="1"/>
        <end position="18"/>
    </location>
</feature>
<evidence type="ECO:0000259" key="2">
    <source>
        <dbReference type="SMART" id="SM00062"/>
    </source>
</evidence>
<gene>
    <name evidence="3" type="ORF">DEM27_29980</name>
</gene>
<evidence type="ECO:0000313" key="3">
    <source>
        <dbReference type="EMBL" id="PWE52651.1"/>
    </source>
</evidence>
<dbReference type="SMART" id="SM00062">
    <property type="entry name" value="PBPb"/>
    <property type="match status" value="1"/>
</dbReference>
<dbReference type="PANTHER" id="PTHR38834">
    <property type="entry name" value="PERIPLASMIC SUBSTRATE BINDING PROTEIN FAMILY 3"/>
    <property type="match status" value="1"/>
</dbReference>
<name>A0A2U2DHD0_9HYPH</name>
<dbReference type="RefSeq" id="WP_109461924.1">
    <property type="nucleotide sequence ID" value="NZ_QFBC01000022.1"/>
</dbReference>
<proteinExistence type="predicted"/>
<dbReference type="EMBL" id="QFBC01000022">
    <property type="protein sequence ID" value="PWE52651.1"/>
    <property type="molecule type" value="Genomic_DNA"/>
</dbReference>
<evidence type="ECO:0000256" key="1">
    <source>
        <dbReference type="SAM" id="SignalP"/>
    </source>
</evidence>
<sequence>MRHMVLTALLCLASEAQAAEISFTTEEYPPYSYRQGDRYFGIGVEQIQAMMKDAGLQYDMEMMPWARAYATAQTQSRHCVFAAAHIAERDGLFKWVEPLLIDRNILVSRQGADIKVTNLEDARQYTIGTQRGDYTADLLKEKGFAKVDLAADFSLTLKKLLSERIELMPMSQNVYTELRKQGTPIEEVMVFSEQKLGIACHKDVDDATIDKMQKALDMLIADGRQDKIFIKYGMQPSR</sequence>
<reference evidence="3 4" key="1">
    <citation type="submission" date="2018-05" db="EMBL/GenBank/DDBJ databases">
        <title>The draft genome of strain NS-104.</title>
        <authorList>
            <person name="Hang P."/>
            <person name="Jiang J."/>
        </authorList>
    </citation>
    <scope>NUCLEOTIDE SEQUENCE [LARGE SCALE GENOMIC DNA]</scope>
    <source>
        <strain evidence="3 4">NS-104</strain>
    </source>
</reference>
<protein>
    <submittedName>
        <fullName evidence="3">ABC transporter substrate-binding protein</fullName>
    </submittedName>
</protein>
<accession>A0A2U2DHD0</accession>
<evidence type="ECO:0000313" key="4">
    <source>
        <dbReference type="Proteomes" id="UP000245252"/>
    </source>
</evidence>